<evidence type="ECO:0000313" key="2">
    <source>
        <dbReference type="WBParaSite" id="Hba_15812"/>
    </source>
</evidence>
<dbReference type="WBParaSite" id="Hba_15812">
    <property type="protein sequence ID" value="Hba_15812"/>
    <property type="gene ID" value="Hba_15812"/>
</dbReference>
<proteinExistence type="predicted"/>
<sequence>MKNNKITNISKRNACEQLFPLDRKVITPAAQLHQNRDLWFRYAVDVLHNPPTILLPGLRYYQGRPLRVASDNKLL</sequence>
<dbReference type="AlphaFoldDB" id="A0A1I7XEP7"/>
<dbReference type="Proteomes" id="UP000095283">
    <property type="component" value="Unplaced"/>
</dbReference>
<protein>
    <submittedName>
        <fullName evidence="2">Uncharacterized protein</fullName>
    </submittedName>
</protein>
<name>A0A1I7XEP7_HETBA</name>
<keyword evidence="1" id="KW-1185">Reference proteome</keyword>
<accession>A0A1I7XEP7</accession>
<organism evidence="1 2">
    <name type="scientific">Heterorhabditis bacteriophora</name>
    <name type="common">Entomopathogenic nematode worm</name>
    <dbReference type="NCBI Taxonomy" id="37862"/>
    <lineage>
        <taxon>Eukaryota</taxon>
        <taxon>Metazoa</taxon>
        <taxon>Ecdysozoa</taxon>
        <taxon>Nematoda</taxon>
        <taxon>Chromadorea</taxon>
        <taxon>Rhabditida</taxon>
        <taxon>Rhabditina</taxon>
        <taxon>Rhabditomorpha</taxon>
        <taxon>Strongyloidea</taxon>
        <taxon>Heterorhabditidae</taxon>
        <taxon>Heterorhabditis</taxon>
    </lineage>
</organism>
<reference evidence="2" key="1">
    <citation type="submission" date="2016-11" db="UniProtKB">
        <authorList>
            <consortium name="WormBaseParasite"/>
        </authorList>
    </citation>
    <scope>IDENTIFICATION</scope>
</reference>
<evidence type="ECO:0000313" key="1">
    <source>
        <dbReference type="Proteomes" id="UP000095283"/>
    </source>
</evidence>